<keyword evidence="2" id="KW-1185">Reference proteome</keyword>
<proteinExistence type="predicted"/>
<gene>
    <name evidence="1" type="ORF">HHL09_13520</name>
</gene>
<sequence length="198" mass="22033">MKISGDLFRDTGLIDWLEQEKWPGTLAVSATCGCDVTRLAGDIRDYLDEREESGCGLFVVFDREDIRRIAGDPSLRQRILSAVKDPAAMADVGCDYERMIRSVASLGGAILAGQYCLEATRGLDRVFRVMVSHCGDCRKDEPSRSFDPQSFTRESLVQVIGDSFADWCHGLMPLEVASHATVRETSRELIKSPVVKLW</sequence>
<evidence type="ECO:0000313" key="2">
    <source>
        <dbReference type="Proteomes" id="UP000501812"/>
    </source>
</evidence>
<dbReference type="AlphaFoldDB" id="A0A858RJW0"/>
<evidence type="ECO:0000313" key="1">
    <source>
        <dbReference type="EMBL" id="QJE96758.1"/>
    </source>
</evidence>
<protein>
    <submittedName>
        <fullName evidence="1">Uncharacterized protein</fullName>
    </submittedName>
</protein>
<dbReference type="PROSITE" id="PS51257">
    <property type="entry name" value="PROKAR_LIPOPROTEIN"/>
    <property type="match status" value="1"/>
</dbReference>
<dbReference type="EMBL" id="CP051774">
    <property type="protein sequence ID" value="QJE96758.1"/>
    <property type="molecule type" value="Genomic_DNA"/>
</dbReference>
<dbReference type="RefSeq" id="WP_169455159.1">
    <property type="nucleotide sequence ID" value="NZ_CP051774.1"/>
</dbReference>
<organism evidence="1 2">
    <name type="scientific">Luteolibacter luteus</name>
    <dbReference type="NCBI Taxonomy" id="2728835"/>
    <lineage>
        <taxon>Bacteria</taxon>
        <taxon>Pseudomonadati</taxon>
        <taxon>Verrucomicrobiota</taxon>
        <taxon>Verrucomicrobiia</taxon>
        <taxon>Verrucomicrobiales</taxon>
        <taxon>Verrucomicrobiaceae</taxon>
        <taxon>Luteolibacter</taxon>
    </lineage>
</organism>
<name>A0A858RJW0_9BACT</name>
<dbReference type="Proteomes" id="UP000501812">
    <property type="component" value="Chromosome"/>
</dbReference>
<dbReference type="KEGG" id="luo:HHL09_13520"/>
<accession>A0A858RJW0</accession>
<reference evidence="1 2" key="1">
    <citation type="submission" date="2020-04" db="EMBL/GenBank/DDBJ databases">
        <title>Luteolibacter sp. G-1-1-1 isolated from soil.</title>
        <authorList>
            <person name="Dahal R.H."/>
        </authorList>
    </citation>
    <scope>NUCLEOTIDE SEQUENCE [LARGE SCALE GENOMIC DNA]</scope>
    <source>
        <strain evidence="1 2">G-1-1-1</strain>
    </source>
</reference>